<protein>
    <submittedName>
        <fullName evidence="2">Uncharacterized protein</fullName>
    </submittedName>
</protein>
<evidence type="ECO:0000313" key="2">
    <source>
        <dbReference type="EMBL" id="KAJ1369497.1"/>
    </source>
</evidence>
<name>A0AAD5R4V9_PARTN</name>
<keyword evidence="1" id="KW-1133">Transmembrane helix</keyword>
<keyword evidence="3" id="KW-1185">Reference proteome</keyword>
<evidence type="ECO:0000256" key="1">
    <source>
        <dbReference type="SAM" id="Phobius"/>
    </source>
</evidence>
<dbReference type="Proteomes" id="UP001196413">
    <property type="component" value="Unassembled WGS sequence"/>
</dbReference>
<proteinExistence type="predicted"/>
<organism evidence="2 3">
    <name type="scientific">Parelaphostrongylus tenuis</name>
    <name type="common">Meningeal worm</name>
    <dbReference type="NCBI Taxonomy" id="148309"/>
    <lineage>
        <taxon>Eukaryota</taxon>
        <taxon>Metazoa</taxon>
        <taxon>Ecdysozoa</taxon>
        <taxon>Nematoda</taxon>
        <taxon>Chromadorea</taxon>
        <taxon>Rhabditida</taxon>
        <taxon>Rhabditina</taxon>
        <taxon>Rhabditomorpha</taxon>
        <taxon>Strongyloidea</taxon>
        <taxon>Metastrongylidae</taxon>
        <taxon>Parelaphostrongylus</taxon>
    </lineage>
</organism>
<comment type="caution">
    <text evidence="2">The sequence shown here is derived from an EMBL/GenBank/DDBJ whole genome shotgun (WGS) entry which is preliminary data.</text>
</comment>
<gene>
    <name evidence="2" type="ORF">KIN20_030973</name>
</gene>
<dbReference type="AlphaFoldDB" id="A0AAD5R4V9"/>
<reference evidence="2" key="1">
    <citation type="submission" date="2021-06" db="EMBL/GenBank/DDBJ databases">
        <title>Parelaphostrongylus tenuis whole genome reference sequence.</title>
        <authorList>
            <person name="Garwood T.J."/>
            <person name="Larsen P.A."/>
            <person name="Fountain-Jones N.M."/>
            <person name="Garbe J.R."/>
            <person name="Macchietto M.G."/>
            <person name="Kania S.A."/>
            <person name="Gerhold R.W."/>
            <person name="Richards J.E."/>
            <person name="Wolf T.M."/>
        </authorList>
    </citation>
    <scope>NUCLEOTIDE SEQUENCE</scope>
    <source>
        <strain evidence="2">MNPRO001-30</strain>
        <tissue evidence="2">Meninges</tissue>
    </source>
</reference>
<dbReference type="EMBL" id="JAHQIW010006581">
    <property type="protein sequence ID" value="KAJ1369497.1"/>
    <property type="molecule type" value="Genomic_DNA"/>
</dbReference>
<accession>A0AAD5R4V9</accession>
<keyword evidence="1" id="KW-0472">Membrane</keyword>
<keyword evidence="1" id="KW-0812">Transmembrane</keyword>
<sequence length="166" mass="19049">MQVGHDLEETIPRHKMRRYGDSRKIHTIAPVIVVPWQSYNGHYEAQAQENLHFFNQCVFSSFLLLLTIYIGLVNSQLQNVLHKQSMKFHWSLTLEQCQFLNHHDSDQKVPSWGETTIHDQSVAVLALDGVFSSSPSECCLHLITLTRKLLSKLPTTILNIDITIAR</sequence>
<feature type="transmembrane region" description="Helical" evidence="1">
    <location>
        <begin position="53"/>
        <end position="73"/>
    </location>
</feature>
<evidence type="ECO:0000313" key="3">
    <source>
        <dbReference type="Proteomes" id="UP001196413"/>
    </source>
</evidence>